<evidence type="ECO:0000313" key="2">
    <source>
        <dbReference type="EMBL" id="KAK4534785.1"/>
    </source>
</evidence>
<dbReference type="Proteomes" id="UP001301350">
    <property type="component" value="Unassembled WGS sequence"/>
</dbReference>
<evidence type="ECO:0000313" key="3">
    <source>
        <dbReference type="Proteomes" id="UP001301350"/>
    </source>
</evidence>
<feature type="region of interest" description="Disordered" evidence="1">
    <location>
        <begin position="42"/>
        <end position="103"/>
    </location>
</feature>
<keyword evidence="3" id="KW-1185">Reference proteome</keyword>
<dbReference type="InterPro" id="IPR049226">
    <property type="entry name" value="DUF6823"/>
</dbReference>
<sequence length="160" mass="18422">MSVCAGLFEGLFGGKRRKSPRDLEREEQMRIMADKLAARREGRHLEGVDERRRKIQEALDTKEKPQPGEDPLIAWKRQRDKERAAGTWKEVGYTEEDESGIPVPMASFGIPRYDNGERFDLRLPYVDQGYVDEEADVMGKLFGGKRKKSPESEDHQGQRN</sequence>
<reference evidence="2 3" key="1">
    <citation type="submission" date="2022-07" db="EMBL/GenBank/DDBJ databases">
        <title>Genome-wide signatures of adaptation to extreme environments.</title>
        <authorList>
            <person name="Cho C.H."/>
            <person name="Yoon H.S."/>
        </authorList>
    </citation>
    <scope>NUCLEOTIDE SEQUENCE [LARGE SCALE GENOMIC DNA]</scope>
    <source>
        <strain evidence="2 3">DBV 063 E5</strain>
    </source>
</reference>
<feature type="region of interest" description="Disordered" evidence="1">
    <location>
        <begin position="141"/>
        <end position="160"/>
    </location>
</feature>
<proteinExistence type="predicted"/>
<protein>
    <submittedName>
        <fullName evidence="2">Uncharacterized protein</fullName>
    </submittedName>
</protein>
<dbReference type="EMBL" id="JANCYW010000002">
    <property type="protein sequence ID" value="KAK4534785.1"/>
    <property type="molecule type" value="Genomic_DNA"/>
</dbReference>
<gene>
    <name evidence="2" type="ORF">CDCA_CDCA02G0810</name>
</gene>
<name>A0AAV9IR51_CYACA</name>
<dbReference type="Pfam" id="PF20709">
    <property type="entry name" value="DUF6823"/>
    <property type="match status" value="1"/>
</dbReference>
<dbReference type="AlphaFoldDB" id="A0AAV9IR51"/>
<feature type="compositionally biased region" description="Basic and acidic residues" evidence="1">
    <location>
        <begin position="42"/>
        <end position="67"/>
    </location>
</feature>
<evidence type="ECO:0000256" key="1">
    <source>
        <dbReference type="SAM" id="MobiDB-lite"/>
    </source>
</evidence>
<accession>A0AAV9IR51</accession>
<feature type="compositionally biased region" description="Basic and acidic residues" evidence="1">
    <location>
        <begin position="149"/>
        <end position="160"/>
    </location>
</feature>
<comment type="caution">
    <text evidence="2">The sequence shown here is derived from an EMBL/GenBank/DDBJ whole genome shotgun (WGS) entry which is preliminary data.</text>
</comment>
<organism evidence="2 3">
    <name type="scientific">Cyanidium caldarium</name>
    <name type="common">Red alga</name>
    <dbReference type="NCBI Taxonomy" id="2771"/>
    <lineage>
        <taxon>Eukaryota</taxon>
        <taxon>Rhodophyta</taxon>
        <taxon>Bangiophyceae</taxon>
        <taxon>Cyanidiales</taxon>
        <taxon>Cyanidiaceae</taxon>
        <taxon>Cyanidium</taxon>
    </lineage>
</organism>